<name>A0A2H5N4I6_CITUN</name>
<gene>
    <name evidence="1" type="ORF">CUMW_283120</name>
</gene>
<proteinExistence type="predicted"/>
<keyword evidence="2" id="KW-1185">Reference proteome</keyword>
<evidence type="ECO:0000313" key="2">
    <source>
        <dbReference type="Proteomes" id="UP000236630"/>
    </source>
</evidence>
<sequence length="169" mass="20304">MYFRYADHFPGRISSMCNLSSVVKAIKEKLTKWQLNLFKKDIFGHFLKFRSFPFSRVILHNLLLRQVTHEEDSREDQLWFQIGEHLIRLSIVEWCLVTGLSYGVDTELRNNNTVHRLRNTYFGGVHRKINLKEFDALFKKLKFEEMDDMDALKIALFYNNTVHRLRNKY</sequence>
<dbReference type="AlphaFoldDB" id="A0A2H5N4I6"/>
<dbReference type="PANTHER" id="PTHR48450">
    <property type="entry name" value="DUF1985 DOMAIN-CONTAINING PROTEIN"/>
    <property type="match status" value="1"/>
</dbReference>
<protein>
    <recommendedName>
        <fullName evidence="3">DUF1985 domain-containing protein</fullName>
    </recommendedName>
</protein>
<evidence type="ECO:0008006" key="3">
    <source>
        <dbReference type="Google" id="ProtNLM"/>
    </source>
</evidence>
<reference evidence="1 2" key="1">
    <citation type="journal article" date="2017" name="Front. Genet.">
        <title>Draft sequencing of the heterozygous diploid genome of Satsuma (Citrus unshiu Marc.) using a hybrid assembly approach.</title>
        <authorList>
            <person name="Shimizu T."/>
            <person name="Tanizawa Y."/>
            <person name="Mochizuki T."/>
            <person name="Nagasaki H."/>
            <person name="Yoshioka T."/>
            <person name="Toyoda A."/>
            <person name="Fujiyama A."/>
            <person name="Kaminuma E."/>
            <person name="Nakamura Y."/>
        </authorList>
    </citation>
    <scope>NUCLEOTIDE SEQUENCE [LARGE SCALE GENOMIC DNA]</scope>
    <source>
        <strain evidence="2">cv. Miyagawa wase</strain>
    </source>
</reference>
<evidence type="ECO:0000313" key="1">
    <source>
        <dbReference type="EMBL" id="GAY35130.1"/>
    </source>
</evidence>
<dbReference type="PANTHER" id="PTHR48450:SF1">
    <property type="entry name" value="DUF1985 DOMAIN-CONTAINING PROTEIN"/>
    <property type="match status" value="1"/>
</dbReference>
<accession>A0A2H5N4I6</accession>
<dbReference type="Proteomes" id="UP000236630">
    <property type="component" value="Unassembled WGS sequence"/>
</dbReference>
<dbReference type="EMBL" id="BDQV01003502">
    <property type="protein sequence ID" value="GAY35130.1"/>
    <property type="molecule type" value="Genomic_DNA"/>
</dbReference>
<organism evidence="1 2">
    <name type="scientific">Citrus unshiu</name>
    <name type="common">Satsuma mandarin</name>
    <name type="synonym">Citrus nobilis var. unshiu</name>
    <dbReference type="NCBI Taxonomy" id="55188"/>
    <lineage>
        <taxon>Eukaryota</taxon>
        <taxon>Viridiplantae</taxon>
        <taxon>Streptophyta</taxon>
        <taxon>Embryophyta</taxon>
        <taxon>Tracheophyta</taxon>
        <taxon>Spermatophyta</taxon>
        <taxon>Magnoliopsida</taxon>
        <taxon>eudicotyledons</taxon>
        <taxon>Gunneridae</taxon>
        <taxon>Pentapetalae</taxon>
        <taxon>rosids</taxon>
        <taxon>malvids</taxon>
        <taxon>Sapindales</taxon>
        <taxon>Rutaceae</taxon>
        <taxon>Aurantioideae</taxon>
        <taxon>Citrus</taxon>
    </lineage>
</organism>
<comment type="caution">
    <text evidence="1">The sequence shown here is derived from an EMBL/GenBank/DDBJ whole genome shotgun (WGS) entry which is preliminary data.</text>
</comment>